<dbReference type="STRING" id="1121335.Cst_c24770"/>
<dbReference type="EMBL" id="CP004044">
    <property type="protein sequence ID" value="AGC69434.1"/>
    <property type="molecule type" value="Genomic_DNA"/>
</dbReference>
<organism evidence="2 3">
    <name type="scientific">Thermoclostridium stercorarium (strain ATCC 35414 / DSM 8532 / NCIMB 11754)</name>
    <name type="common">Clostridium stercorarium</name>
    <dbReference type="NCBI Taxonomy" id="1121335"/>
    <lineage>
        <taxon>Bacteria</taxon>
        <taxon>Bacillati</taxon>
        <taxon>Bacillota</taxon>
        <taxon>Clostridia</taxon>
        <taxon>Eubacteriales</taxon>
        <taxon>Oscillospiraceae</taxon>
        <taxon>Thermoclostridium</taxon>
    </lineage>
</organism>
<name>L7VS04_THES1</name>
<sequence length="162" mass="18540">MSKYRGTAFWGMDAVTTLYRVVPHVRYADPGFEIRGFSFFIILSGKGHIIILEHAVGMIKLADVLRTGRYGRSIPYYYSYTRVKRNNNGSSVLARKIIIQSLICILIVFSLAYLQNSTEKLPRDIVSAVRTLLIEKHVSTEDLYQTLADAYRECVDYIKGYN</sequence>
<accession>L7VS04</accession>
<dbReference type="AlphaFoldDB" id="L7VS04"/>
<reference evidence="2 3" key="1">
    <citation type="journal article" date="2013" name="Genome Announc.">
        <title>Complete genome sequence of Clostridium stercorarium subsp. stercorarium strain DSM 8532, a thermophilic degrader of plant cell wall fibers.</title>
        <authorList>
            <person name="Poehlein A."/>
            <person name="Zverlov V.V."/>
            <person name="Daniel R."/>
            <person name="Schwarz W.H."/>
            <person name="Liebl W."/>
        </authorList>
    </citation>
    <scope>NUCLEOTIDE SEQUENCE [LARGE SCALE GENOMIC DNA]</scope>
    <source>
        <strain evidence="3">ATCC 35414 / DSM 8532 / NCIMB 11754</strain>
    </source>
</reference>
<dbReference type="PATRIC" id="fig|1121335.3.peg.2485"/>
<keyword evidence="1" id="KW-1133">Transmembrane helix</keyword>
<evidence type="ECO:0000313" key="2">
    <source>
        <dbReference type="EMBL" id="AGC69434.1"/>
    </source>
</evidence>
<dbReference type="Proteomes" id="UP000011220">
    <property type="component" value="Chromosome"/>
</dbReference>
<dbReference type="KEGG" id="css:Cst_c24770"/>
<keyword evidence="1" id="KW-0472">Membrane</keyword>
<proteinExistence type="predicted"/>
<protein>
    <submittedName>
        <fullName evidence="2">Uncharacterized protein</fullName>
    </submittedName>
</protein>
<evidence type="ECO:0000313" key="3">
    <source>
        <dbReference type="Proteomes" id="UP000011220"/>
    </source>
</evidence>
<feature type="transmembrane region" description="Helical" evidence="1">
    <location>
        <begin position="97"/>
        <end position="114"/>
    </location>
</feature>
<keyword evidence="3" id="KW-1185">Reference proteome</keyword>
<gene>
    <name evidence="2" type="ordered locus">Cst_c24770</name>
</gene>
<evidence type="ECO:0000256" key="1">
    <source>
        <dbReference type="SAM" id="Phobius"/>
    </source>
</evidence>
<keyword evidence="1" id="KW-0812">Transmembrane</keyword>